<dbReference type="EMBL" id="CAAE01008089">
    <property type="protein sequence ID" value="CAF91148.1"/>
    <property type="molecule type" value="Genomic_DNA"/>
</dbReference>
<evidence type="ECO:0000313" key="2">
    <source>
        <dbReference type="EMBL" id="CAF91148.1"/>
    </source>
</evidence>
<feature type="transmembrane region" description="Helical" evidence="1">
    <location>
        <begin position="108"/>
        <end position="133"/>
    </location>
</feature>
<gene>
    <name evidence="2" type="ORF">GSTENG00005710001</name>
</gene>
<reference evidence="2" key="1">
    <citation type="journal article" date="2004" name="Nature">
        <title>Genome duplication in the teleost fish Tetraodon nigroviridis reveals the early vertebrate proto-karyotype.</title>
        <authorList>
            <person name="Jaillon O."/>
            <person name="Aury J.-M."/>
            <person name="Brunet F."/>
            <person name="Petit J.-L."/>
            <person name="Stange-Thomann N."/>
            <person name="Mauceli E."/>
            <person name="Bouneau L."/>
            <person name="Fischer C."/>
            <person name="Ozouf-Costaz C."/>
            <person name="Bernot A."/>
            <person name="Nicaud S."/>
            <person name="Jaffe D."/>
            <person name="Fisher S."/>
            <person name="Lutfalla G."/>
            <person name="Dossat C."/>
            <person name="Segurens B."/>
            <person name="Dasilva C."/>
            <person name="Salanoubat M."/>
            <person name="Levy M."/>
            <person name="Boudet N."/>
            <person name="Castellano S."/>
            <person name="Anthouard V."/>
            <person name="Jubin C."/>
            <person name="Castelli V."/>
            <person name="Katinka M."/>
            <person name="Vacherie B."/>
            <person name="Biemont C."/>
            <person name="Skalli Z."/>
            <person name="Cattolico L."/>
            <person name="Poulain J."/>
            <person name="De Berardinis V."/>
            <person name="Cruaud C."/>
            <person name="Duprat S."/>
            <person name="Brottier P."/>
            <person name="Coutanceau J.-P."/>
            <person name="Gouzy J."/>
            <person name="Parra G."/>
            <person name="Lardier G."/>
            <person name="Chapple C."/>
            <person name="McKernan K.J."/>
            <person name="McEwan P."/>
            <person name="Bosak S."/>
            <person name="Kellis M."/>
            <person name="Volff J.-N."/>
            <person name="Guigo R."/>
            <person name="Zody M.C."/>
            <person name="Mesirov J."/>
            <person name="Lindblad-Toh K."/>
            <person name="Birren B."/>
            <person name="Nusbaum C."/>
            <person name="Kahn D."/>
            <person name="Robinson-Rechavi M."/>
            <person name="Laudet V."/>
            <person name="Schachter V."/>
            <person name="Quetier F."/>
            <person name="Saurin W."/>
            <person name="Scarpelli C."/>
            <person name="Wincker P."/>
            <person name="Lander E.S."/>
            <person name="Weissenbach J."/>
            <person name="Roest Crollius H."/>
        </authorList>
    </citation>
    <scope>NUCLEOTIDE SEQUENCE [LARGE SCALE GENOMIC DNA]</scope>
</reference>
<keyword evidence="1" id="KW-0812">Transmembrane</keyword>
<sequence>METLTDPHWNATVASGATWTVTLLLVYSVLGVLSLVLALLAQRRRLRFLAQSLVLFVSCRLARRRGVQAVHECLWALLLADVVNAAATVALAAQLGGGACSSACTRTLALWVLSKGFMEGLHLLCALLCILFIHKPQSGTRLQLVATFVALLMVALIPFYMLYGEVAVNGEWAVNCSLALAIMLSNCYHASTPGKVPVVLVAMVTFFFVYLPKFFIQCLKGPFRPWSSLEEGFTAYENFLFFTNFQLVLDGFLCFCILKLPLEEQQSGDADT</sequence>
<feature type="transmembrane region" description="Helical" evidence="1">
    <location>
        <begin position="236"/>
        <end position="258"/>
    </location>
</feature>
<name>Q4T7I4_TETNG</name>
<keyword evidence="1" id="KW-1133">Transmembrane helix</keyword>
<accession>Q4T7I4</accession>
<feature type="transmembrane region" description="Helical" evidence="1">
    <location>
        <begin position="20"/>
        <end position="41"/>
    </location>
</feature>
<reference evidence="2" key="2">
    <citation type="submission" date="2004-02" db="EMBL/GenBank/DDBJ databases">
        <authorList>
            <consortium name="Genoscope"/>
            <consortium name="Whitehead Institute Centre for Genome Research"/>
        </authorList>
    </citation>
    <scope>NUCLEOTIDE SEQUENCE</scope>
</reference>
<feature type="transmembrane region" description="Helical" evidence="1">
    <location>
        <begin position="142"/>
        <end position="160"/>
    </location>
</feature>
<dbReference type="AlphaFoldDB" id="Q4T7I4"/>
<protein>
    <submittedName>
        <fullName evidence="2">(spotted green pufferfish) hypothetical protein</fullName>
    </submittedName>
</protein>
<feature type="transmembrane region" description="Helical" evidence="1">
    <location>
        <begin position="73"/>
        <end position="96"/>
    </location>
</feature>
<evidence type="ECO:0000256" key="1">
    <source>
        <dbReference type="SAM" id="Phobius"/>
    </source>
</evidence>
<proteinExistence type="predicted"/>
<feature type="transmembrane region" description="Helical" evidence="1">
    <location>
        <begin position="172"/>
        <end position="189"/>
    </location>
</feature>
<dbReference type="KEGG" id="tng:GSTEN00005710G001"/>
<feature type="transmembrane region" description="Helical" evidence="1">
    <location>
        <begin position="196"/>
        <end position="216"/>
    </location>
</feature>
<comment type="caution">
    <text evidence="2">The sequence shown here is derived from an EMBL/GenBank/DDBJ whole genome shotgun (WGS) entry which is preliminary data.</text>
</comment>
<dbReference type="OrthoDB" id="8963929at2759"/>
<organism evidence="2">
    <name type="scientific">Tetraodon nigroviridis</name>
    <name type="common">Spotted green pufferfish</name>
    <name type="synonym">Chelonodon nigroviridis</name>
    <dbReference type="NCBI Taxonomy" id="99883"/>
    <lineage>
        <taxon>Eukaryota</taxon>
        <taxon>Metazoa</taxon>
        <taxon>Chordata</taxon>
        <taxon>Craniata</taxon>
        <taxon>Vertebrata</taxon>
        <taxon>Euteleostomi</taxon>
        <taxon>Actinopterygii</taxon>
        <taxon>Neopterygii</taxon>
        <taxon>Teleostei</taxon>
        <taxon>Neoteleostei</taxon>
        <taxon>Acanthomorphata</taxon>
        <taxon>Eupercaria</taxon>
        <taxon>Tetraodontiformes</taxon>
        <taxon>Tetradontoidea</taxon>
        <taxon>Tetraodontidae</taxon>
        <taxon>Tetraodon</taxon>
    </lineage>
</organism>
<keyword evidence="1" id="KW-0472">Membrane</keyword>